<dbReference type="Gene3D" id="1.10.287.110">
    <property type="entry name" value="DnaJ domain"/>
    <property type="match status" value="1"/>
</dbReference>
<dbReference type="OrthoDB" id="886566at2"/>
<dbReference type="RefSeq" id="WP_135464761.1">
    <property type="nucleotide sequence ID" value="NZ_SRLC01000002.1"/>
</dbReference>
<organism evidence="3 4">
    <name type="scientific">Hymenobacter aquaticus</name>
    <dbReference type="NCBI Taxonomy" id="1867101"/>
    <lineage>
        <taxon>Bacteria</taxon>
        <taxon>Pseudomonadati</taxon>
        <taxon>Bacteroidota</taxon>
        <taxon>Cytophagia</taxon>
        <taxon>Cytophagales</taxon>
        <taxon>Hymenobacteraceae</taxon>
        <taxon>Hymenobacter</taxon>
    </lineage>
</organism>
<sequence length="249" mass="27179">MQDYYRLLGVPFTASQLEIERAYQQQKARLSRRTADPAMQARLQEVHTGYEILGHPGRRLAYNVLLAQEPPAPAPPPSALQLMLARYAPAARWLNAALVAFCLLLALDWALPPRQYANEVVLVRQIVSVSSSASDPQMAYDVTTPRTTFRVPSRFGHRVRKGQRLTSVSQTPLLGIVRRIVSPPTAPGEPAEIKVSGGTIYGSFSLLPVMLLIVAGLGLLPGRSPELRVNTAVVGALLAVVALVVLVWF</sequence>
<evidence type="ECO:0000313" key="3">
    <source>
        <dbReference type="EMBL" id="TGE22242.1"/>
    </source>
</evidence>
<dbReference type="EMBL" id="SRLC01000002">
    <property type="protein sequence ID" value="TGE22242.1"/>
    <property type="molecule type" value="Genomic_DNA"/>
</dbReference>
<proteinExistence type="predicted"/>
<dbReference type="InterPro" id="IPR001623">
    <property type="entry name" value="DnaJ_domain"/>
</dbReference>
<feature type="transmembrane region" description="Helical" evidence="1">
    <location>
        <begin position="93"/>
        <end position="111"/>
    </location>
</feature>
<reference evidence="3 4" key="1">
    <citation type="submission" date="2019-04" db="EMBL/GenBank/DDBJ databases">
        <authorList>
            <person name="Feng G."/>
            <person name="Zhang J."/>
            <person name="Zhu H."/>
        </authorList>
    </citation>
    <scope>NUCLEOTIDE SEQUENCE [LARGE SCALE GENOMIC DNA]</scope>
    <source>
        <strain evidence="3 4">JCM 31653</strain>
    </source>
</reference>
<dbReference type="PROSITE" id="PS50076">
    <property type="entry name" value="DNAJ_2"/>
    <property type="match status" value="1"/>
</dbReference>
<dbReference type="Pfam" id="PF00226">
    <property type="entry name" value="DnaJ"/>
    <property type="match status" value="1"/>
</dbReference>
<dbReference type="InterPro" id="IPR036869">
    <property type="entry name" value="J_dom_sf"/>
</dbReference>
<feature type="domain" description="J" evidence="2">
    <location>
        <begin position="3"/>
        <end position="66"/>
    </location>
</feature>
<evidence type="ECO:0000256" key="1">
    <source>
        <dbReference type="SAM" id="Phobius"/>
    </source>
</evidence>
<dbReference type="SUPFAM" id="SSF46565">
    <property type="entry name" value="Chaperone J-domain"/>
    <property type="match status" value="1"/>
</dbReference>
<feature type="transmembrane region" description="Helical" evidence="1">
    <location>
        <begin position="200"/>
        <end position="220"/>
    </location>
</feature>
<evidence type="ECO:0000313" key="4">
    <source>
        <dbReference type="Proteomes" id="UP000297549"/>
    </source>
</evidence>
<accession>A0A4Z0Q0G4</accession>
<dbReference type="Proteomes" id="UP000297549">
    <property type="component" value="Unassembled WGS sequence"/>
</dbReference>
<dbReference type="CDD" id="cd06257">
    <property type="entry name" value="DnaJ"/>
    <property type="match status" value="1"/>
</dbReference>
<keyword evidence="4" id="KW-1185">Reference proteome</keyword>
<comment type="caution">
    <text evidence="3">The sequence shown here is derived from an EMBL/GenBank/DDBJ whole genome shotgun (WGS) entry which is preliminary data.</text>
</comment>
<keyword evidence="1" id="KW-0472">Membrane</keyword>
<keyword evidence="1" id="KW-0812">Transmembrane</keyword>
<gene>
    <name evidence="3" type="ORF">E5K00_18520</name>
</gene>
<protein>
    <recommendedName>
        <fullName evidence="2">J domain-containing protein</fullName>
    </recommendedName>
</protein>
<keyword evidence="1" id="KW-1133">Transmembrane helix</keyword>
<feature type="transmembrane region" description="Helical" evidence="1">
    <location>
        <begin position="227"/>
        <end position="248"/>
    </location>
</feature>
<evidence type="ECO:0000259" key="2">
    <source>
        <dbReference type="PROSITE" id="PS50076"/>
    </source>
</evidence>
<dbReference type="AlphaFoldDB" id="A0A4Z0Q0G4"/>
<name>A0A4Z0Q0G4_9BACT</name>